<sequence>MQQLNLFTESAPVLPVSYYPDFLTLEQANELYQHCLKLEWQQNQIRIAGKTMPVPRLECIYGDYGCDYLYSNSVFLKPMTWTDALSKLRDRITALTGYKFRIVIGNQYRSGQDSIGWHADNEPSMGSNPAIVSISLGSCRKFQIKAIGGRPTDFWLEHGSLLVMHPGCQSTHLHQVPKTSLSGSEVYEYLLYALPQTARRNDGRLRDGYLKRYAHAESGAWWVSGLDPLNNWLPMDWGRMKPDYPRLEWDKTTQEQTQKPVKYESPPKTPNRVTYLRVPLHIWRLIALRYDVPMPEHITVTSEGEALGFWAWIMAHPEIPVCLTEGEKKAACLLTLGYVAIALPGIWNGRVGKEDVEYLHPDLVPMAQKGRKFVILFDYETKPKTKQQVFAATRRTCQVILQLTLECEVAVLPGPEKGIDDWVVALGKKAEKAVSTMIADALRISELNQRFFVNRARGLHKFKPNIVVNTRYLSTVIRSLPQSGLVALASDMGTGKTEILAMIRKDNPDLSFLNNGHRVTLLKNLSDRLQTAMYSAISCGDWAKAKALSITVDSLYKMANDLQAYDVLFIDEACQYLAHLLKSKTCKEHRGAILKVLEYLVYNAKLVVLADAHLDDLTIEFFMRMRPAGEKPYIIKNEYRSGGRQVYWYEGKNSSAIVAEFHAQLMLGKKLMMVSDSKRFIKKLERALNDGSAIDDADDTPESAEDRKLRVWAIHSENSGSEENVIFIREINIAILDLDAFLITPSLSSGVDISSYHFDAVFGVFHAVSQSATECAQQLWRYRPDVPMYV</sequence>
<evidence type="ECO:0000313" key="3">
    <source>
        <dbReference type="Proteomes" id="UP000623440"/>
    </source>
</evidence>
<dbReference type="NCBIfam" id="NF042913">
    <property type="entry name" value="CyRepA1"/>
    <property type="match status" value="1"/>
</dbReference>
<dbReference type="RefSeq" id="WP_190944888.1">
    <property type="nucleotide sequence ID" value="NZ_JACJSI010000157.1"/>
</dbReference>
<gene>
    <name evidence="2" type="ORF">H6G97_34700</name>
</gene>
<keyword evidence="3" id="KW-1185">Reference proteome</keyword>
<dbReference type="Proteomes" id="UP000623440">
    <property type="component" value="Unassembled WGS sequence"/>
</dbReference>
<comment type="caution">
    <text evidence="2">The sequence shown here is derived from an EMBL/GenBank/DDBJ whole genome shotgun (WGS) entry which is preliminary data.</text>
</comment>
<name>A0ABR8E1B6_9NOSO</name>
<dbReference type="InterPro" id="IPR037151">
    <property type="entry name" value="AlkB-like_sf"/>
</dbReference>
<reference evidence="2 3" key="1">
    <citation type="journal article" date="2020" name="ISME J.">
        <title>Comparative genomics reveals insights into cyanobacterial evolution and habitat adaptation.</title>
        <authorList>
            <person name="Chen M.Y."/>
            <person name="Teng W.K."/>
            <person name="Zhao L."/>
            <person name="Hu C.X."/>
            <person name="Zhou Y.K."/>
            <person name="Han B.P."/>
            <person name="Song L.R."/>
            <person name="Shu W.S."/>
        </authorList>
    </citation>
    <scope>NUCLEOTIDE SEQUENCE [LARGE SCALE GENOMIC DNA]</scope>
    <source>
        <strain evidence="2 3">FACHB-838</strain>
    </source>
</reference>
<dbReference type="Pfam" id="PF12965">
    <property type="entry name" value="DUF3854"/>
    <property type="match status" value="1"/>
</dbReference>
<accession>A0ABR8E1B6</accession>
<evidence type="ECO:0000259" key="1">
    <source>
        <dbReference type="PROSITE" id="PS51471"/>
    </source>
</evidence>
<dbReference type="EMBL" id="JACJSI010000157">
    <property type="protein sequence ID" value="MBD2534388.1"/>
    <property type="molecule type" value="Genomic_DNA"/>
</dbReference>
<dbReference type="InterPro" id="IPR027450">
    <property type="entry name" value="AlkB-like"/>
</dbReference>
<dbReference type="InterPro" id="IPR024385">
    <property type="entry name" value="DUF3854"/>
</dbReference>
<dbReference type="SUPFAM" id="SSF52540">
    <property type="entry name" value="P-loop containing nucleoside triphosphate hydrolases"/>
    <property type="match status" value="1"/>
</dbReference>
<organism evidence="2 3">
    <name type="scientific">Nostoc flagelliforme FACHB-838</name>
    <dbReference type="NCBI Taxonomy" id="2692904"/>
    <lineage>
        <taxon>Bacteria</taxon>
        <taxon>Bacillati</taxon>
        <taxon>Cyanobacteriota</taxon>
        <taxon>Cyanophyceae</taxon>
        <taxon>Nostocales</taxon>
        <taxon>Nostocaceae</taxon>
        <taxon>Nostoc</taxon>
    </lineage>
</organism>
<dbReference type="PANTHER" id="PTHR34985">
    <property type="entry name" value="SLR0554 PROTEIN"/>
    <property type="match status" value="1"/>
</dbReference>
<proteinExistence type="predicted"/>
<dbReference type="InterPro" id="IPR005123">
    <property type="entry name" value="Oxoglu/Fe-dep_dioxygenase_dom"/>
</dbReference>
<dbReference type="InterPro" id="IPR027417">
    <property type="entry name" value="P-loop_NTPase"/>
</dbReference>
<dbReference type="Gene3D" id="2.60.120.590">
    <property type="entry name" value="Alpha-ketoglutarate-dependent dioxygenase AlkB-like"/>
    <property type="match status" value="1"/>
</dbReference>
<dbReference type="SUPFAM" id="SSF51197">
    <property type="entry name" value="Clavaminate synthase-like"/>
    <property type="match status" value="1"/>
</dbReference>
<dbReference type="PANTHER" id="PTHR34985:SF1">
    <property type="entry name" value="SLR0554 PROTEIN"/>
    <property type="match status" value="1"/>
</dbReference>
<protein>
    <submittedName>
        <fullName evidence="2">DUF3854 domain-containing protein</fullName>
    </submittedName>
</protein>
<dbReference type="Pfam" id="PF13532">
    <property type="entry name" value="2OG-FeII_Oxy_2"/>
    <property type="match status" value="1"/>
</dbReference>
<feature type="domain" description="Fe2OG dioxygenase" evidence="1">
    <location>
        <begin position="99"/>
        <end position="225"/>
    </location>
</feature>
<dbReference type="PROSITE" id="PS51471">
    <property type="entry name" value="FE2OG_OXY"/>
    <property type="match status" value="1"/>
</dbReference>
<dbReference type="InterPro" id="IPR049996">
    <property type="entry name" value="Slr7037-like"/>
</dbReference>
<evidence type="ECO:0000313" key="2">
    <source>
        <dbReference type="EMBL" id="MBD2534388.1"/>
    </source>
</evidence>